<evidence type="ECO:0000256" key="6">
    <source>
        <dbReference type="ARBA" id="ARBA00023014"/>
    </source>
</evidence>
<dbReference type="GO" id="GO:0004497">
    <property type="term" value="F:monooxygenase activity"/>
    <property type="evidence" value="ECO:0007669"/>
    <property type="project" value="UniProtKB-ARBA"/>
</dbReference>
<evidence type="ECO:0000256" key="1">
    <source>
        <dbReference type="ARBA" id="ARBA00002494"/>
    </source>
</evidence>
<feature type="domain" description="Rieske" evidence="11">
    <location>
        <begin position="57"/>
        <end position="148"/>
    </location>
</feature>
<proteinExistence type="predicted"/>
<comment type="cofactor">
    <cofactor evidence="9">
        <name>[2Fe-2S] cluster</name>
        <dbReference type="ChEBI" id="CHEBI:190135"/>
    </cofactor>
</comment>
<evidence type="ECO:0000256" key="5">
    <source>
        <dbReference type="ARBA" id="ARBA00023004"/>
    </source>
</evidence>
<dbReference type="InterPro" id="IPR036922">
    <property type="entry name" value="Rieske_2Fe-2S_sf"/>
</dbReference>
<keyword evidence="13" id="KW-1185">Reference proteome</keyword>
<dbReference type="SUPFAM" id="SSF50022">
    <property type="entry name" value="ISP domain"/>
    <property type="match status" value="1"/>
</dbReference>
<dbReference type="Proteomes" id="UP000606172">
    <property type="component" value="Unassembled WGS sequence"/>
</dbReference>
<dbReference type="Pfam" id="PF00355">
    <property type="entry name" value="Rieske"/>
    <property type="match status" value="1"/>
</dbReference>
<dbReference type="AlphaFoldDB" id="A0A919RMS4"/>
<evidence type="ECO:0000256" key="7">
    <source>
        <dbReference type="ARBA" id="ARBA00023157"/>
    </source>
</evidence>
<evidence type="ECO:0000256" key="10">
    <source>
        <dbReference type="SAM" id="MobiDB-lite"/>
    </source>
</evidence>
<accession>A0A919RMS4</accession>
<name>A0A919RMS4_9ACTN</name>
<dbReference type="InterPro" id="IPR006311">
    <property type="entry name" value="TAT_signal"/>
</dbReference>
<dbReference type="InterPro" id="IPR014349">
    <property type="entry name" value="Rieske_Fe-S_prot"/>
</dbReference>
<dbReference type="PROSITE" id="PS51296">
    <property type="entry name" value="RIESKE"/>
    <property type="match status" value="1"/>
</dbReference>
<dbReference type="GO" id="GO:0051537">
    <property type="term" value="F:2 iron, 2 sulfur cluster binding"/>
    <property type="evidence" value="ECO:0007669"/>
    <property type="project" value="UniProtKB-KW"/>
</dbReference>
<comment type="function">
    <text evidence="1">Iron-sulfur subunit of the cytochrome bc1 complex, an essential component of the respiratory electron transport chain required for ATP synthesis. The bc1 complex catalyzes the oxidation of menaquinol and the reduction of cytochrome c in the respiratory chain. The bc1 complex operates through a Q-cycle mechanism that couples electron transfer to generation of the proton gradient that drives ATP synthesis.</text>
</comment>
<keyword evidence="5" id="KW-0408">Iron</keyword>
<dbReference type="GO" id="GO:0016705">
    <property type="term" value="F:oxidoreductase activity, acting on paired donors, with incorporation or reduction of molecular oxygen"/>
    <property type="evidence" value="ECO:0007669"/>
    <property type="project" value="UniProtKB-ARBA"/>
</dbReference>
<evidence type="ECO:0000259" key="11">
    <source>
        <dbReference type="PROSITE" id="PS51296"/>
    </source>
</evidence>
<protein>
    <recommendedName>
        <fullName evidence="2">Cytochrome bc1 complex Rieske iron-sulfur subunit</fullName>
    </recommendedName>
    <alternativeName>
        <fullName evidence="8">Cytochrome bc1 reductase complex subunit QcrA</fullName>
    </alternativeName>
</protein>
<keyword evidence="4" id="KW-0479">Metal-binding</keyword>
<evidence type="ECO:0000256" key="4">
    <source>
        <dbReference type="ARBA" id="ARBA00022723"/>
    </source>
</evidence>
<evidence type="ECO:0000313" key="13">
    <source>
        <dbReference type="Proteomes" id="UP000606172"/>
    </source>
</evidence>
<evidence type="ECO:0000256" key="9">
    <source>
        <dbReference type="ARBA" id="ARBA00034078"/>
    </source>
</evidence>
<dbReference type="PROSITE" id="PS51318">
    <property type="entry name" value="TAT"/>
    <property type="match status" value="1"/>
</dbReference>
<evidence type="ECO:0000256" key="2">
    <source>
        <dbReference type="ARBA" id="ARBA00015816"/>
    </source>
</evidence>
<evidence type="ECO:0000256" key="8">
    <source>
        <dbReference type="ARBA" id="ARBA00029586"/>
    </source>
</evidence>
<organism evidence="12 13">
    <name type="scientific">Sinosporangium siamense</name>
    <dbReference type="NCBI Taxonomy" id="1367973"/>
    <lineage>
        <taxon>Bacteria</taxon>
        <taxon>Bacillati</taxon>
        <taxon>Actinomycetota</taxon>
        <taxon>Actinomycetes</taxon>
        <taxon>Streptosporangiales</taxon>
        <taxon>Streptosporangiaceae</taxon>
        <taxon>Sinosporangium</taxon>
    </lineage>
</organism>
<dbReference type="EMBL" id="BOOW01000046">
    <property type="protein sequence ID" value="GII96598.1"/>
    <property type="molecule type" value="Genomic_DNA"/>
</dbReference>
<dbReference type="InterPro" id="IPR005805">
    <property type="entry name" value="Rieske_Fe-S_prot_C"/>
</dbReference>
<keyword evidence="6" id="KW-0411">Iron-sulfur</keyword>
<keyword evidence="3" id="KW-0001">2Fe-2S</keyword>
<dbReference type="GO" id="GO:0016020">
    <property type="term" value="C:membrane"/>
    <property type="evidence" value="ECO:0007669"/>
    <property type="project" value="InterPro"/>
</dbReference>
<gene>
    <name evidence="12" type="ORF">Ssi02_68290</name>
</gene>
<dbReference type="PROSITE" id="PS51257">
    <property type="entry name" value="PROKAR_LIPOPROTEIN"/>
    <property type="match status" value="1"/>
</dbReference>
<dbReference type="Gene3D" id="2.102.10.10">
    <property type="entry name" value="Rieske [2Fe-2S] iron-sulphur domain"/>
    <property type="match status" value="1"/>
</dbReference>
<evidence type="ECO:0000256" key="3">
    <source>
        <dbReference type="ARBA" id="ARBA00022714"/>
    </source>
</evidence>
<comment type="caution">
    <text evidence="12">The sequence shown here is derived from an EMBL/GenBank/DDBJ whole genome shotgun (WGS) entry which is preliminary data.</text>
</comment>
<feature type="compositionally biased region" description="Low complexity" evidence="10">
    <location>
        <begin position="29"/>
        <end position="45"/>
    </location>
</feature>
<dbReference type="PRINTS" id="PR00162">
    <property type="entry name" value="RIESKE"/>
</dbReference>
<feature type="region of interest" description="Disordered" evidence="10">
    <location>
        <begin position="29"/>
        <end position="50"/>
    </location>
</feature>
<dbReference type="FunFam" id="2.102.10.10:FF:000016">
    <property type="entry name" value="Nitrite reductase/ring-hydroxylating ferredoxin subunit"/>
    <property type="match status" value="1"/>
</dbReference>
<dbReference type="InterPro" id="IPR017941">
    <property type="entry name" value="Rieske_2Fe-2S"/>
</dbReference>
<dbReference type="PANTHER" id="PTHR10134">
    <property type="entry name" value="CYTOCHROME B-C1 COMPLEX SUBUNIT RIESKE, MITOCHONDRIAL"/>
    <property type="match status" value="1"/>
</dbReference>
<reference evidence="12" key="1">
    <citation type="submission" date="2021-01" db="EMBL/GenBank/DDBJ databases">
        <title>Whole genome shotgun sequence of Sinosporangium siamense NBRC 109515.</title>
        <authorList>
            <person name="Komaki H."/>
            <person name="Tamura T."/>
        </authorList>
    </citation>
    <scope>NUCLEOTIDE SEQUENCE</scope>
    <source>
        <strain evidence="12">NBRC 109515</strain>
    </source>
</reference>
<dbReference type="CDD" id="cd03467">
    <property type="entry name" value="Rieske"/>
    <property type="match status" value="1"/>
</dbReference>
<evidence type="ECO:0000313" key="12">
    <source>
        <dbReference type="EMBL" id="GII96598.1"/>
    </source>
</evidence>
<dbReference type="RefSeq" id="WP_204031588.1">
    <property type="nucleotide sequence ID" value="NZ_BOOW01000046.1"/>
</dbReference>
<sequence length="149" mass="14546">MTETTRRAVMTGAGGAGITLLLTACGGGSQETTAQASPPPAQGAEAGAGAGAGAGRAALAKTADIPEGGGKIFAGEKVVVTQPTPGEFKAFSASCTHQGCTVASVADTINCPCHGAKFNIADGSVVNGPAKKPLPVREIKVDGESILLV</sequence>
<dbReference type="GO" id="GO:0046872">
    <property type="term" value="F:metal ion binding"/>
    <property type="evidence" value="ECO:0007669"/>
    <property type="project" value="UniProtKB-KW"/>
</dbReference>
<keyword evidence="7" id="KW-1015">Disulfide bond</keyword>